<name>A0A2V1JSR0_EUBRA</name>
<dbReference type="RefSeq" id="WP_109214394.1">
    <property type="nucleotide sequence ID" value="NZ_JRFU01000008.1"/>
</dbReference>
<dbReference type="GO" id="GO:0055085">
    <property type="term" value="P:transmembrane transport"/>
    <property type="evidence" value="ECO:0007669"/>
    <property type="project" value="InterPro"/>
</dbReference>
<dbReference type="Gene3D" id="3.30.750.24">
    <property type="entry name" value="STAS domain"/>
    <property type="match status" value="1"/>
</dbReference>
<dbReference type="PANTHER" id="PTHR11814">
    <property type="entry name" value="SULFATE TRANSPORTER"/>
    <property type="match status" value="1"/>
</dbReference>
<feature type="transmembrane region" description="Helical" evidence="5">
    <location>
        <begin position="321"/>
        <end position="342"/>
    </location>
</feature>
<evidence type="ECO:0000256" key="2">
    <source>
        <dbReference type="ARBA" id="ARBA00022692"/>
    </source>
</evidence>
<sequence>MKFAHTLRNYDKKNLGKDILAGLIIMAVSIPISMGYAQIAGLPAVYGLYGSVFPILIFALFSTSPQFIFGVDAAPAALIGSALAGLNITAGSTEALVAVPMLTFFVALWLLIFSLLKAGKLVNYISAPVMGGFITGICTTIILMQVPKLMGGTAGVGEFLELAEHIAETAKTISVPSVILGVIALAILLLSKKIMPKFPMAVVLMAAGAVLTAVLPLRDWGIQTLAAVDPGLPKWSLPNFSAVPLKEAVTISLSVAVVIMAETLLAENSFAQKNRYQINDNQEILAFSLGNFAAAFTGCCPINGSVSRTAMGEQYQAKTQLTGLVAGSSMIILLLFCTGFIGYLPIPVLTAIVISALLGATEFELIPRLWKVSRTECFIFLGAFFGVLFLGTINGVLIGIILSFTEMIIRTAKPATCFLGIQPGHKHFRDLKEGQQIHPISGVIIYRFSSNLFFANISVLQREIEAALKEDTKAVILDASGIGSMDITAADRLNLLSESLKEKGIRFYVTEHISGLNTQMRKLGLGHLIENGNVRRTIHIALKDIGYNRPYPLEGGVENIERSASRKRADNRVQEFVWAFGADAEAEMERQIIRQIEHLKETKDVEELLHGSWSHMDEWDMDEWLEHLEEHLKEIVNISGKDEQTLALRIEQHRQEIHERIAKEHPELAERFRERKHVLDEHLKERHPEVFTLIEKLREREQ</sequence>
<dbReference type="Pfam" id="PF01740">
    <property type="entry name" value="STAS"/>
    <property type="match status" value="1"/>
</dbReference>
<feature type="transmembrane region" description="Helical" evidence="5">
    <location>
        <begin position="121"/>
        <end position="144"/>
    </location>
</feature>
<keyword evidence="2 5" id="KW-0812">Transmembrane</keyword>
<protein>
    <submittedName>
        <fullName evidence="7">Sulfate transporter</fullName>
    </submittedName>
</protein>
<evidence type="ECO:0000256" key="3">
    <source>
        <dbReference type="ARBA" id="ARBA00022989"/>
    </source>
</evidence>
<dbReference type="InterPro" id="IPR001902">
    <property type="entry name" value="SLC26A/SulP_fam"/>
</dbReference>
<reference evidence="7 8" key="1">
    <citation type="submission" date="2014-09" db="EMBL/GenBank/DDBJ databases">
        <title>Butyrate-producing bacteria isolated from human gut.</title>
        <authorList>
            <person name="Zhang Q."/>
            <person name="Zhao L."/>
        </authorList>
    </citation>
    <scope>NUCLEOTIDE SEQUENCE [LARGE SCALE GENOMIC DNA]</scope>
    <source>
        <strain evidence="7 8">21</strain>
    </source>
</reference>
<keyword evidence="3 5" id="KW-1133">Transmembrane helix</keyword>
<organism evidence="7 8">
    <name type="scientific">Eubacterium ramulus</name>
    <dbReference type="NCBI Taxonomy" id="39490"/>
    <lineage>
        <taxon>Bacteria</taxon>
        <taxon>Bacillati</taxon>
        <taxon>Bacillota</taxon>
        <taxon>Clostridia</taxon>
        <taxon>Eubacteriales</taxon>
        <taxon>Eubacteriaceae</taxon>
        <taxon>Eubacterium</taxon>
    </lineage>
</organism>
<feature type="transmembrane region" description="Helical" evidence="5">
    <location>
        <begin position="198"/>
        <end position="217"/>
    </location>
</feature>
<comment type="subcellular location">
    <subcellularLocation>
        <location evidence="1">Membrane</location>
        <topology evidence="1">Multi-pass membrane protein</topology>
    </subcellularLocation>
</comment>
<dbReference type="InterPro" id="IPR036513">
    <property type="entry name" value="STAS_dom_sf"/>
</dbReference>
<evidence type="ECO:0000256" key="1">
    <source>
        <dbReference type="ARBA" id="ARBA00004141"/>
    </source>
</evidence>
<dbReference type="CDD" id="cd07042">
    <property type="entry name" value="STAS_SulP_like_sulfate_transporter"/>
    <property type="match status" value="1"/>
</dbReference>
<accession>A0A2V1JSR0</accession>
<feature type="transmembrane region" description="Helical" evidence="5">
    <location>
        <begin position="68"/>
        <end position="89"/>
    </location>
</feature>
<dbReference type="Pfam" id="PF00916">
    <property type="entry name" value="Sulfate_transp"/>
    <property type="match status" value="1"/>
</dbReference>
<feature type="transmembrane region" description="Helical" evidence="5">
    <location>
        <begin position="95"/>
        <end position="116"/>
    </location>
</feature>
<evidence type="ECO:0000259" key="6">
    <source>
        <dbReference type="PROSITE" id="PS50801"/>
    </source>
</evidence>
<comment type="caution">
    <text evidence="7">The sequence shown here is derived from an EMBL/GenBank/DDBJ whole genome shotgun (WGS) entry which is preliminary data.</text>
</comment>
<proteinExistence type="predicted"/>
<dbReference type="OrthoDB" id="9771198at2"/>
<feature type="transmembrane region" description="Helical" evidence="5">
    <location>
        <begin position="378"/>
        <end position="404"/>
    </location>
</feature>
<dbReference type="EMBL" id="JRFU01000008">
    <property type="protein sequence ID" value="PWE87992.1"/>
    <property type="molecule type" value="Genomic_DNA"/>
</dbReference>
<dbReference type="AlphaFoldDB" id="A0A2V1JSR0"/>
<gene>
    <name evidence="7" type="ORF">LG34_00680</name>
</gene>
<dbReference type="SUPFAM" id="SSF52091">
    <property type="entry name" value="SpoIIaa-like"/>
    <property type="match status" value="1"/>
</dbReference>
<feature type="transmembrane region" description="Helical" evidence="5">
    <location>
        <begin position="45"/>
        <end position="61"/>
    </location>
</feature>
<feature type="transmembrane region" description="Helical" evidence="5">
    <location>
        <begin position="20"/>
        <end position="39"/>
    </location>
</feature>
<feature type="transmembrane region" description="Helical" evidence="5">
    <location>
        <begin position="173"/>
        <end position="191"/>
    </location>
</feature>
<keyword evidence="8" id="KW-1185">Reference proteome</keyword>
<keyword evidence="4 5" id="KW-0472">Membrane</keyword>
<feature type="domain" description="STAS" evidence="6">
    <location>
        <begin position="433"/>
        <end position="545"/>
    </location>
</feature>
<evidence type="ECO:0000313" key="7">
    <source>
        <dbReference type="EMBL" id="PWE87992.1"/>
    </source>
</evidence>
<dbReference type="InterPro" id="IPR002645">
    <property type="entry name" value="STAS_dom"/>
</dbReference>
<feature type="transmembrane region" description="Helical" evidence="5">
    <location>
        <begin position="248"/>
        <end position="266"/>
    </location>
</feature>
<evidence type="ECO:0000256" key="5">
    <source>
        <dbReference type="SAM" id="Phobius"/>
    </source>
</evidence>
<dbReference type="GO" id="GO:0016020">
    <property type="term" value="C:membrane"/>
    <property type="evidence" value="ECO:0007669"/>
    <property type="project" value="UniProtKB-SubCell"/>
</dbReference>
<evidence type="ECO:0000256" key="4">
    <source>
        <dbReference type="ARBA" id="ARBA00023136"/>
    </source>
</evidence>
<dbReference type="InterPro" id="IPR011547">
    <property type="entry name" value="SLC26A/SulP_dom"/>
</dbReference>
<evidence type="ECO:0000313" key="8">
    <source>
        <dbReference type="Proteomes" id="UP000245288"/>
    </source>
</evidence>
<dbReference type="PROSITE" id="PS50801">
    <property type="entry name" value="STAS"/>
    <property type="match status" value="1"/>
</dbReference>
<dbReference type="Proteomes" id="UP000245288">
    <property type="component" value="Unassembled WGS sequence"/>
</dbReference>